<feature type="region of interest" description="Disordered" evidence="5">
    <location>
        <begin position="563"/>
        <end position="585"/>
    </location>
</feature>
<name>A0A0U0ZRW3_9MYCO</name>
<keyword evidence="3 4" id="KW-0067">ATP-binding</keyword>
<proteinExistence type="predicted"/>
<evidence type="ECO:0000256" key="5">
    <source>
        <dbReference type="SAM" id="MobiDB-lite"/>
    </source>
</evidence>
<protein>
    <submittedName>
        <fullName evidence="7">Putative FtsK/SpoIIIE family protein</fullName>
    </submittedName>
</protein>
<evidence type="ECO:0000256" key="4">
    <source>
        <dbReference type="PROSITE-ProRule" id="PRU00289"/>
    </source>
</evidence>
<dbReference type="NCBIfam" id="TIGR03925">
    <property type="entry name" value="T7SS_EccC_b"/>
    <property type="match status" value="1"/>
</dbReference>
<feature type="domain" description="FtsK" evidence="6">
    <location>
        <begin position="684"/>
        <end position="870"/>
    </location>
</feature>
<dbReference type="Pfam" id="PF01580">
    <property type="entry name" value="FtsK_SpoIIIE"/>
    <property type="match status" value="1"/>
</dbReference>
<evidence type="ECO:0000256" key="2">
    <source>
        <dbReference type="ARBA" id="ARBA00022741"/>
    </source>
</evidence>
<organism evidence="7 8">
    <name type="scientific">Mycobacteroides abscessus</name>
    <dbReference type="NCBI Taxonomy" id="36809"/>
    <lineage>
        <taxon>Bacteria</taxon>
        <taxon>Bacillati</taxon>
        <taxon>Actinomycetota</taxon>
        <taxon>Actinomycetes</taxon>
        <taxon>Mycobacteriales</taxon>
        <taxon>Mycobacteriaceae</taxon>
        <taxon>Mycobacteroides</taxon>
    </lineage>
</organism>
<dbReference type="InterPro" id="IPR027417">
    <property type="entry name" value="P-loop_NTPase"/>
</dbReference>
<dbReference type="Proteomes" id="UP000045782">
    <property type="component" value="Unassembled WGS sequence"/>
</dbReference>
<dbReference type="PROSITE" id="PS50901">
    <property type="entry name" value="FTSK"/>
    <property type="match status" value="2"/>
</dbReference>
<dbReference type="SUPFAM" id="SSF52540">
    <property type="entry name" value="P-loop containing nucleoside triphosphate hydrolases"/>
    <property type="match status" value="2"/>
</dbReference>
<evidence type="ECO:0000256" key="3">
    <source>
        <dbReference type="ARBA" id="ARBA00022840"/>
    </source>
</evidence>
<evidence type="ECO:0000313" key="7">
    <source>
        <dbReference type="EMBL" id="CPV65705.1"/>
    </source>
</evidence>
<feature type="binding site" evidence="4">
    <location>
        <begin position="385"/>
        <end position="392"/>
    </location>
    <ligand>
        <name>ATP</name>
        <dbReference type="ChEBI" id="CHEBI:30616"/>
    </ligand>
</feature>
<keyword evidence="2 4" id="KW-0547">Nucleotide-binding</keyword>
<dbReference type="Gene3D" id="3.40.50.300">
    <property type="entry name" value="P-loop containing nucleotide triphosphate hydrolases"/>
    <property type="match status" value="3"/>
</dbReference>
<dbReference type="GO" id="GO:0003677">
    <property type="term" value="F:DNA binding"/>
    <property type="evidence" value="ECO:0007669"/>
    <property type="project" value="InterPro"/>
</dbReference>
<dbReference type="InterPro" id="IPR023837">
    <property type="entry name" value="EccCb-like_Actinobacteria"/>
</dbReference>
<evidence type="ECO:0000256" key="1">
    <source>
        <dbReference type="ARBA" id="ARBA00022737"/>
    </source>
</evidence>
<gene>
    <name evidence="7" type="primary">eccCb1</name>
    <name evidence="7" type="ORF">ERS075579_03859</name>
</gene>
<dbReference type="GO" id="GO:0005524">
    <property type="term" value="F:ATP binding"/>
    <property type="evidence" value="ECO:0007669"/>
    <property type="project" value="UniProtKB-UniRule"/>
</dbReference>
<dbReference type="AlphaFoldDB" id="A0A0U0ZRW3"/>
<dbReference type="EMBL" id="CSWP01000009">
    <property type="protein sequence ID" value="CPV65705.1"/>
    <property type="molecule type" value="Genomic_DNA"/>
</dbReference>
<feature type="domain" description="FtsK" evidence="6">
    <location>
        <begin position="367"/>
        <end position="561"/>
    </location>
</feature>
<evidence type="ECO:0000313" key="8">
    <source>
        <dbReference type="Proteomes" id="UP000045782"/>
    </source>
</evidence>
<reference evidence="7 8" key="1">
    <citation type="submission" date="2015-03" db="EMBL/GenBank/DDBJ databases">
        <authorList>
            <person name="Murphy D."/>
        </authorList>
    </citation>
    <scope>NUCLEOTIDE SEQUENCE [LARGE SCALE GENOMIC DNA]</scope>
    <source>
        <strain evidence="7 8">PAP088</strain>
    </source>
</reference>
<accession>A0A0U0ZRW3</accession>
<dbReference type="PANTHER" id="PTHR22683">
    <property type="entry name" value="SPORULATION PROTEIN RELATED"/>
    <property type="match status" value="1"/>
</dbReference>
<sequence>MYLLTDPSYSAYMHLNEDDLTTATDLSRGSGSFLQEASKGRRIVVIKDNVPTAFLGGMDDLRRLDALDSMGVMADQPGPPAPPVGVAVVGHASVNGSPVWIQVAQHLLVVAERGCPETVSAALARWVTASSRPVELFFATAGFAAPEILHSPLEGVSSAHATVLGVDLDDKQEADRFVAQLEGRYRYRRDLLKSAGMASMAQYRRSTPDAREKDLIAIVELFREPTSNLAAALNKIASRGTELGMYLWLFSRKTPSSWIDVRGFSQRIAHEVRSVADSRLLVSIPDAALFCDHTRLAYILTPDLDTPYRFSIETPDLELGSGYSLTNLSPHTPSLDHVISLDELPSVETPLQVPIGLIDDPYPCSGQRSLTIDFSSPAGNTAITGGPQSGKSTTLQTLILSAAQRLSSSQIQFYCLDYSDGKLLALKDLAHVGTVATPQEAETVSRIIAEITATRRRREQLFKELQINSITDFRQRKSRGELTLESDKHATDIVLVIDGWNIRKAEFEEHLEAINKLADHGPSYGIHVVAAVARPSDMDLKLRQHFPTTIELKLADSMDSQVGRQAADTVPKGKPGRGTMLSDREGDNDFAAAEALHFLIALPASSDSVDKVPLSTHVVVDVDSTLKTINATNPVSAPPVKLLPKLLQRTEFMLHAMASPDKPEITPGRSTNLVVPLGLGELELTPQYVDFNNDSQTHMVLYSDPAGGKTTGLHHIIKTLIEQNTPDQIRLVVVDYRRKLLGTLPDEYGQYVSEPRYLSDIVLATHEGLQSRSPKASITPKELRERSWWSGPDLFFIVDDTEEVLRQGDPFLPLHPLLTQGRDIGLHFIAAHRTNGVSRTQFGNNIIGELTRTGAPGVLMSGLKGEGPVLGGLKPGPQPPGRGHLVIGSHTQLIQMPIIKPDL</sequence>
<evidence type="ECO:0000259" key="6">
    <source>
        <dbReference type="PROSITE" id="PS50901"/>
    </source>
</evidence>
<keyword evidence="1" id="KW-0677">Repeat</keyword>
<feature type="binding site" evidence="4">
    <location>
        <begin position="703"/>
        <end position="710"/>
    </location>
    <ligand>
        <name>ATP</name>
        <dbReference type="ChEBI" id="CHEBI:30616"/>
    </ligand>
</feature>
<dbReference type="InterPro" id="IPR050206">
    <property type="entry name" value="FtsK/SpoIIIE/SftA"/>
</dbReference>
<dbReference type="PANTHER" id="PTHR22683:SF1">
    <property type="entry name" value="TYPE VII SECRETION SYSTEM PROTEIN ESSC"/>
    <property type="match status" value="1"/>
</dbReference>
<dbReference type="InterPro" id="IPR002543">
    <property type="entry name" value="FtsK_dom"/>
</dbReference>